<dbReference type="PANTHER" id="PTHR45875">
    <property type="entry name" value="METHYLTRANSFERASE N6AMT1"/>
    <property type="match status" value="1"/>
</dbReference>
<dbReference type="Proteomes" id="UP000244090">
    <property type="component" value="Unassembled WGS sequence"/>
</dbReference>
<dbReference type="RefSeq" id="WP_108113268.1">
    <property type="nucleotide sequence ID" value="NZ_QBKT01000001.1"/>
</dbReference>
<dbReference type="InterPro" id="IPR007848">
    <property type="entry name" value="Small_mtfrase_dom"/>
</dbReference>
<evidence type="ECO:0000259" key="5">
    <source>
        <dbReference type="Pfam" id="PF05175"/>
    </source>
</evidence>
<dbReference type="Gene3D" id="3.40.50.150">
    <property type="entry name" value="Vaccinia Virus protein VP39"/>
    <property type="match status" value="1"/>
</dbReference>
<dbReference type="InterPro" id="IPR029063">
    <property type="entry name" value="SAM-dependent_MTases_sf"/>
</dbReference>
<dbReference type="PROSITE" id="PS00092">
    <property type="entry name" value="N6_MTASE"/>
    <property type="match status" value="1"/>
</dbReference>
<keyword evidence="3 6" id="KW-0808">Transferase</keyword>
<dbReference type="OrthoDB" id="267914at2"/>
<keyword evidence="7" id="KW-1185">Reference proteome</keyword>
<comment type="caution">
    <text evidence="6">The sequence shown here is derived from an EMBL/GenBank/DDBJ whole genome shotgun (WGS) entry which is preliminary data.</text>
</comment>
<dbReference type="GO" id="GO:0032259">
    <property type="term" value="P:methylation"/>
    <property type="evidence" value="ECO:0007669"/>
    <property type="project" value="UniProtKB-KW"/>
</dbReference>
<dbReference type="GO" id="GO:0008757">
    <property type="term" value="F:S-adenosylmethionine-dependent methyltransferase activity"/>
    <property type="evidence" value="ECO:0007669"/>
    <property type="project" value="TreeGrafter"/>
</dbReference>
<keyword evidence="2 6" id="KW-0489">Methyltransferase</keyword>
<evidence type="ECO:0000256" key="2">
    <source>
        <dbReference type="ARBA" id="ARBA00022603"/>
    </source>
</evidence>
<dbReference type="GO" id="GO:0008170">
    <property type="term" value="F:N-methyltransferase activity"/>
    <property type="evidence" value="ECO:0007669"/>
    <property type="project" value="UniProtKB-ARBA"/>
</dbReference>
<proteinExistence type="inferred from homology"/>
<evidence type="ECO:0000313" key="7">
    <source>
        <dbReference type="Proteomes" id="UP000244090"/>
    </source>
</evidence>
<comment type="similarity">
    <text evidence="1">Belongs to the eukaryotic/archaeal PrmC-related family.</text>
</comment>
<sequence>MVKKLKKRLFPVAKFFFDKYTSKQRKFTFEGITIQMHSAVFPPKFTLSTKILLEYLKSLDLTDTTFLELGCGSGIISLFAASKGANVTASDINQTALDLLKEASRENEIPLQIVYSDLFENLSNQQFEYIIINPPYYPKTPQNVKERAWFCGEHFEYFENLFQQLPNNLAEHTWMILSEDCDIETIKNIAQKNQLSFELILEKTVVKEKNYIFSLQKSS</sequence>
<dbReference type="SUPFAM" id="SSF53335">
    <property type="entry name" value="S-adenosyl-L-methionine-dependent methyltransferases"/>
    <property type="match status" value="1"/>
</dbReference>
<dbReference type="InterPro" id="IPR052190">
    <property type="entry name" value="Euk-Arch_PrmC-MTase"/>
</dbReference>
<name>A0A2T6C6F6_9FLAO</name>
<dbReference type="EMBL" id="QBKT01000001">
    <property type="protein sequence ID" value="PTX63908.1"/>
    <property type="molecule type" value="Genomic_DNA"/>
</dbReference>
<dbReference type="GO" id="GO:0008276">
    <property type="term" value="F:protein methyltransferase activity"/>
    <property type="evidence" value="ECO:0007669"/>
    <property type="project" value="TreeGrafter"/>
</dbReference>
<dbReference type="AlphaFoldDB" id="A0A2T6C6F6"/>
<dbReference type="CDD" id="cd02440">
    <property type="entry name" value="AdoMet_MTases"/>
    <property type="match status" value="1"/>
</dbReference>
<reference evidence="6 7" key="1">
    <citation type="submission" date="2018-04" db="EMBL/GenBank/DDBJ databases">
        <title>Genomic Encyclopedia of Archaeal and Bacterial Type Strains, Phase II (KMG-II): from individual species to whole genera.</title>
        <authorList>
            <person name="Goeker M."/>
        </authorList>
    </citation>
    <scope>NUCLEOTIDE SEQUENCE [LARGE SCALE GENOMIC DNA]</scope>
    <source>
        <strain evidence="6 7">DSM 25731</strain>
    </source>
</reference>
<accession>A0A2T6C6F6</accession>
<gene>
    <name evidence="6" type="ORF">C8N46_101517</name>
</gene>
<feature type="domain" description="Methyltransferase small" evidence="5">
    <location>
        <begin position="33"/>
        <end position="138"/>
    </location>
</feature>
<organism evidence="6 7">
    <name type="scientific">Kordia periserrulae</name>
    <dbReference type="NCBI Taxonomy" id="701523"/>
    <lineage>
        <taxon>Bacteria</taxon>
        <taxon>Pseudomonadati</taxon>
        <taxon>Bacteroidota</taxon>
        <taxon>Flavobacteriia</taxon>
        <taxon>Flavobacteriales</taxon>
        <taxon>Flavobacteriaceae</taxon>
        <taxon>Kordia</taxon>
    </lineage>
</organism>
<evidence type="ECO:0000313" key="6">
    <source>
        <dbReference type="EMBL" id="PTX63908.1"/>
    </source>
</evidence>
<dbReference type="Pfam" id="PF05175">
    <property type="entry name" value="MTS"/>
    <property type="match status" value="1"/>
</dbReference>
<evidence type="ECO:0000256" key="3">
    <source>
        <dbReference type="ARBA" id="ARBA00022679"/>
    </source>
</evidence>
<dbReference type="GO" id="GO:0003676">
    <property type="term" value="F:nucleic acid binding"/>
    <property type="evidence" value="ECO:0007669"/>
    <property type="project" value="InterPro"/>
</dbReference>
<dbReference type="GO" id="GO:0035657">
    <property type="term" value="C:eRF1 methyltransferase complex"/>
    <property type="evidence" value="ECO:0007669"/>
    <property type="project" value="TreeGrafter"/>
</dbReference>
<protein>
    <submittedName>
        <fullName evidence="6">Release factor glutamine methyltransferase</fullName>
    </submittedName>
</protein>
<dbReference type="InterPro" id="IPR002052">
    <property type="entry name" value="DNA_methylase_N6_adenine_CS"/>
</dbReference>
<evidence type="ECO:0000256" key="1">
    <source>
        <dbReference type="ARBA" id="ARBA00006149"/>
    </source>
</evidence>
<keyword evidence="4" id="KW-0949">S-adenosyl-L-methionine</keyword>
<evidence type="ECO:0000256" key="4">
    <source>
        <dbReference type="ARBA" id="ARBA00022691"/>
    </source>
</evidence>
<dbReference type="PANTHER" id="PTHR45875:SF1">
    <property type="entry name" value="METHYLTRANSFERASE N6AMT1"/>
    <property type="match status" value="1"/>
</dbReference>